<gene>
    <name evidence="2" type="ORF">KC729_05605</name>
</gene>
<feature type="transmembrane region" description="Helical" evidence="1">
    <location>
        <begin position="44"/>
        <end position="64"/>
    </location>
</feature>
<keyword evidence="1" id="KW-1133">Transmembrane helix</keyword>
<dbReference type="AlphaFoldDB" id="A0A956LWR1"/>
<reference evidence="2" key="1">
    <citation type="submission" date="2020-04" db="EMBL/GenBank/DDBJ databases">
        <authorList>
            <person name="Zhang T."/>
        </authorList>
    </citation>
    <scope>NUCLEOTIDE SEQUENCE</scope>
    <source>
        <strain evidence="2">HKST-UBA01</strain>
    </source>
</reference>
<organism evidence="2 3">
    <name type="scientific">Eiseniibacteriota bacterium</name>
    <dbReference type="NCBI Taxonomy" id="2212470"/>
    <lineage>
        <taxon>Bacteria</taxon>
        <taxon>Candidatus Eiseniibacteriota</taxon>
    </lineage>
</organism>
<evidence type="ECO:0000256" key="1">
    <source>
        <dbReference type="SAM" id="Phobius"/>
    </source>
</evidence>
<proteinExistence type="predicted"/>
<sequence>MPVERRVVLQPVPENLLPLSVRKLENLEGEIPVYGVVSVHCGRLSLFLLVLVLVLVFVLDFVLVQD</sequence>
<evidence type="ECO:0000313" key="3">
    <source>
        <dbReference type="Proteomes" id="UP000697710"/>
    </source>
</evidence>
<evidence type="ECO:0000313" key="2">
    <source>
        <dbReference type="EMBL" id="MCA9727140.1"/>
    </source>
</evidence>
<comment type="caution">
    <text evidence="2">The sequence shown here is derived from an EMBL/GenBank/DDBJ whole genome shotgun (WGS) entry which is preliminary data.</text>
</comment>
<name>A0A956LWR1_UNCEI</name>
<keyword evidence="1" id="KW-0812">Transmembrane</keyword>
<protein>
    <submittedName>
        <fullName evidence="2">Uncharacterized protein</fullName>
    </submittedName>
</protein>
<dbReference type="EMBL" id="JAGQHR010000115">
    <property type="protein sequence ID" value="MCA9727140.1"/>
    <property type="molecule type" value="Genomic_DNA"/>
</dbReference>
<keyword evidence="1" id="KW-0472">Membrane</keyword>
<accession>A0A956LWR1</accession>
<reference evidence="2" key="2">
    <citation type="journal article" date="2021" name="Microbiome">
        <title>Successional dynamics and alternative stable states in a saline activated sludge microbial community over 9 years.</title>
        <authorList>
            <person name="Wang Y."/>
            <person name="Ye J."/>
            <person name="Ju F."/>
            <person name="Liu L."/>
            <person name="Boyd J.A."/>
            <person name="Deng Y."/>
            <person name="Parks D.H."/>
            <person name="Jiang X."/>
            <person name="Yin X."/>
            <person name="Woodcroft B.J."/>
            <person name="Tyson G.W."/>
            <person name="Hugenholtz P."/>
            <person name="Polz M.F."/>
            <person name="Zhang T."/>
        </authorList>
    </citation>
    <scope>NUCLEOTIDE SEQUENCE</scope>
    <source>
        <strain evidence="2">HKST-UBA01</strain>
    </source>
</reference>
<dbReference type="Proteomes" id="UP000697710">
    <property type="component" value="Unassembled WGS sequence"/>
</dbReference>